<sequence length="196" mass="21354">MIFSYCIQQVTGAWKVMNGRAEGLQELDLTLEGFWRSFGAVILIIPFTLIAISSEKIALTATDHAVTVLAGSFVSLRLFGLALDWIAFPIFFALVARPLGVATHYVPFIVARNWSAVIIAGMFALPHALHATGFVPLPVLSFLLLALFVVALRFSYLVVRTALAVPVMMAVPVVLLQLLIGILIEVSLDRIFVGVM</sequence>
<reference evidence="2 3" key="1">
    <citation type="submission" date="2023-07" db="EMBL/GenBank/DDBJ databases">
        <title>Genomic Encyclopedia of Type Strains, Phase IV (KMG-IV): sequencing the most valuable type-strain genomes for metagenomic binning, comparative biology and taxonomic classification.</title>
        <authorList>
            <person name="Goeker M."/>
        </authorList>
    </citation>
    <scope>NUCLEOTIDE SEQUENCE [LARGE SCALE GENOMIC DNA]</scope>
    <source>
        <strain evidence="2 3">DSM 11549</strain>
    </source>
</reference>
<feature type="transmembrane region" description="Helical" evidence="1">
    <location>
        <begin position="162"/>
        <end position="184"/>
    </location>
</feature>
<protein>
    <recommendedName>
        <fullName evidence="4">Yip1 domain-containing protein</fullName>
    </recommendedName>
</protein>
<proteinExistence type="predicted"/>
<dbReference type="EMBL" id="JAUSUK010000001">
    <property type="protein sequence ID" value="MDQ0325158.1"/>
    <property type="molecule type" value="Genomic_DNA"/>
</dbReference>
<keyword evidence="3" id="KW-1185">Reference proteome</keyword>
<feature type="transmembrane region" description="Helical" evidence="1">
    <location>
        <begin position="65"/>
        <end position="92"/>
    </location>
</feature>
<dbReference type="RefSeq" id="WP_307153382.1">
    <property type="nucleotide sequence ID" value="NZ_JAUSUK010000001.1"/>
</dbReference>
<evidence type="ECO:0000256" key="1">
    <source>
        <dbReference type="SAM" id="Phobius"/>
    </source>
</evidence>
<keyword evidence="1" id="KW-1133">Transmembrane helix</keyword>
<keyword evidence="1" id="KW-0812">Transmembrane</keyword>
<feature type="transmembrane region" description="Helical" evidence="1">
    <location>
        <begin position="104"/>
        <end position="125"/>
    </location>
</feature>
<organism evidence="2 3">
    <name type="scientific">Rhodopseudomonas julia</name>
    <dbReference type="NCBI Taxonomy" id="200617"/>
    <lineage>
        <taxon>Bacteria</taxon>
        <taxon>Pseudomonadati</taxon>
        <taxon>Pseudomonadota</taxon>
        <taxon>Alphaproteobacteria</taxon>
        <taxon>Hyphomicrobiales</taxon>
        <taxon>Nitrobacteraceae</taxon>
        <taxon>Rhodopseudomonas</taxon>
    </lineage>
</organism>
<evidence type="ECO:0000313" key="2">
    <source>
        <dbReference type="EMBL" id="MDQ0325158.1"/>
    </source>
</evidence>
<accession>A0ABU0C3S5</accession>
<evidence type="ECO:0008006" key="4">
    <source>
        <dbReference type="Google" id="ProtNLM"/>
    </source>
</evidence>
<keyword evidence="1" id="KW-0472">Membrane</keyword>
<feature type="transmembrane region" description="Helical" evidence="1">
    <location>
        <begin position="137"/>
        <end position="156"/>
    </location>
</feature>
<name>A0ABU0C3S5_9BRAD</name>
<comment type="caution">
    <text evidence="2">The sequence shown here is derived from an EMBL/GenBank/DDBJ whole genome shotgun (WGS) entry which is preliminary data.</text>
</comment>
<feature type="transmembrane region" description="Helical" evidence="1">
    <location>
        <begin position="34"/>
        <end position="53"/>
    </location>
</feature>
<evidence type="ECO:0000313" key="3">
    <source>
        <dbReference type="Proteomes" id="UP001230253"/>
    </source>
</evidence>
<dbReference type="Proteomes" id="UP001230253">
    <property type="component" value="Unassembled WGS sequence"/>
</dbReference>
<gene>
    <name evidence="2" type="ORF">J2R99_001007</name>
</gene>